<dbReference type="Gene3D" id="1.20.1250.20">
    <property type="entry name" value="MFS general substrate transporter like domains"/>
    <property type="match status" value="1"/>
</dbReference>
<evidence type="ECO:0000256" key="4">
    <source>
        <dbReference type="SAM" id="Phobius"/>
    </source>
</evidence>
<organism evidence="6 7">
    <name type="scientific">Bosea lupini</name>
    <dbReference type="NCBI Taxonomy" id="1036779"/>
    <lineage>
        <taxon>Bacteria</taxon>
        <taxon>Pseudomonadati</taxon>
        <taxon>Pseudomonadota</taxon>
        <taxon>Alphaproteobacteria</taxon>
        <taxon>Hyphomicrobiales</taxon>
        <taxon>Boseaceae</taxon>
        <taxon>Bosea</taxon>
    </lineage>
</organism>
<dbReference type="InterPro" id="IPR050327">
    <property type="entry name" value="Proton-linked_MCT"/>
</dbReference>
<dbReference type="SUPFAM" id="SSF103473">
    <property type="entry name" value="MFS general substrate transporter"/>
    <property type="match status" value="1"/>
</dbReference>
<feature type="transmembrane region" description="Helical" evidence="4">
    <location>
        <begin position="77"/>
        <end position="96"/>
    </location>
</feature>
<dbReference type="AlphaFoldDB" id="A0A1H7VR32"/>
<feature type="transmembrane region" description="Helical" evidence="4">
    <location>
        <begin position="132"/>
        <end position="154"/>
    </location>
</feature>
<dbReference type="STRING" id="1036779.SAMN04515666_107217"/>
<keyword evidence="2 4" id="KW-1133">Transmembrane helix</keyword>
<keyword evidence="7" id="KW-1185">Reference proteome</keyword>
<feature type="transmembrane region" description="Helical" evidence="4">
    <location>
        <begin position="310"/>
        <end position="332"/>
    </location>
</feature>
<name>A0A1H7VR32_9HYPH</name>
<feature type="domain" description="Major facilitator superfamily (MFS) profile" evidence="5">
    <location>
        <begin position="32"/>
        <end position="427"/>
    </location>
</feature>
<dbReference type="PANTHER" id="PTHR11360">
    <property type="entry name" value="MONOCARBOXYLATE TRANSPORTER"/>
    <property type="match status" value="1"/>
</dbReference>
<feature type="transmembrane region" description="Helical" evidence="4">
    <location>
        <begin position="192"/>
        <end position="216"/>
    </location>
</feature>
<dbReference type="PROSITE" id="PS50850">
    <property type="entry name" value="MFS"/>
    <property type="match status" value="1"/>
</dbReference>
<feature type="transmembrane region" description="Helical" evidence="4">
    <location>
        <begin position="402"/>
        <end position="423"/>
    </location>
</feature>
<feature type="transmembrane region" description="Helical" evidence="4">
    <location>
        <begin position="108"/>
        <end position="126"/>
    </location>
</feature>
<evidence type="ECO:0000256" key="1">
    <source>
        <dbReference type="ARBA" id="ARBA00022692"/>
    </source>
</evidence>
<keyword evidence="3 4" id="KW-0472">Membrane</keyword>
<accession>A0A1H7VR32</accession>
<feature type="transmembrane region" description="Helical" evidence="4">
    <location>
        <begin position="38"/>
        <end position="57"/>
    </location>
</feature>
<dbReference type="GO" id="GO:0022857">
    <property type="term" value="F:transmembrane transporter activity"/>
    <property type="evidence" value="ECO:0007669"/>
    <property type="project" value="InterPro"/>
</dbReference>
<feature type="transmembrane region" description="Helical" evidence="4">
    <location>
        <begin position="377"/>
        <end position="396"/>
    </location>
</feature>
<dbReference type="InterPro" id="IPR020846">
    <property type="entry name" value="MFS_dom"/>
</dbReference>
<evidence type="ECO:0000256" key="2">
    <source>
        <dbReference type="ARBA" id="ARBA00022989"/>
    </source>
</evidence>
<proteinExistence type="predicted"/>
<feature type="transmembrane region" description="Helical" evidence="4">
    <location>
        <begin position="277"/>
        <end position="298"/>
    </location>
</feature>
<feature type="transmembrane region" description="Helical" evidence="4">
    <location>
        <begin position="166"/>
        <end position="186"/>
    </location>
</feature>
<protein>
    <submittedName>
        <fullName evidence="6">Predicted arabinose efflux permease, MFS family</fullName>
    </submittedName>
</protein>
<dbReference type="InterPro" id="IPR036259">
    <property type="entry name" value="MFS_trans_sf"/>
</dbReference>
<feature type="transmembrane region" description="Helical" evidence="4">
    <location>
        <begin position="338"/>
        <end position="365"/>
    </location>
</feature>
<evidence type="ECO:0000256" key="3">
    <source>
        <dbReference type="ARBA" id="ARBA00023136"/>
    </source>
</evidence>
<evidence type="ECO:0000313" key="7">
    <source>
        <dbReference type="Proteomes" id="UP000199664"/>
    </source>
</evidence>
<gene>
    <name evidence="6" type="ORF">SAMN04515666_107217</name>
</gene>
<keyword evidence="1 4" id="KW-0812">Transmembrane</keyword>
<feature type="transmembrane region" description="Helical" evidence="4">
    <location>
        <begin position="248"/>
        <end position="271"/>
    </location>
</feature>
<dbReference type="Proteomes" id="UP000199664">
    <property type="component" value="Unassembled WGS sequence"/>
</dbReference>
<dbReference type="InterPro" id="IPR011701">
    <property type="entry name" value="MFS"/>
</dbReference>
<evidence type="ECO:0000313" key="6">
    <source>
        <dbReference type="EMBL" id="SEM11620.1"/>
    </source>
</evidence>
<sequence length="428" mass="44448">MLCQGSAARANLRRIKTRGAHAGAPETSLPASRRLPEYSLLLAGLALTRIIGWGSIYYSPSVLAAYLERDIGLGPTIVFGGITILLVIGAVISPMLGRHLDRRGTRLAMALGAVISAMGLALLALAQGPISYLATWLVIGVGHAMQLANTGNVTVAQLMGERTRRVIGLMMLVTGLASSVFWPLAAWLSADYGWRACLLVFAAIQLVIVLPIHLAIPAYRAKPLADPGPSAVPAEEQGRVPPAQRQPIFWLLALSFSASGLVSWGLPLHIIGLMQGAGIAGASAVAIASLSGPATLVARSVDAIAGERLPVERVALVGLALGPAACLLMAVAPGSSAFAITFVVLFNAAMGVIAVARATLPLALFGRNGFGAMLGRLTVPQNLTFAAAPLLFAFLVERLGASGTLMVSATIQSFALLAMIVLVRRLRA</sequence>
<evidence type="ECO:0000259" key="5">
    <source>
        <dbReference type="PROSITE" id="PS50850"/>
    </source>
</evidence>
<dbReference type="Pfam" id="PF07690">
    <property type="entry name" value="MFS_1"/>
    <property type="match status" value="1"/>
</dbReference>
<dbReference type="EMBL" id="FOAN01000007">
    <property type="protein sequence ID" value="SEM11620.1"/>
    <property type="molecule type" value="Genomic_DNA"/>
</dbReference>
<dbReference type="PANTHER" id="PTHR11360:SF290">
    <property type="entry name" value="MONOCARBOXYLATE MFS PERMEASE"/>
    <property type="match status" value="1"/>
</dbReference>
<reference evidence="7" key="1">
    <citation type="submission" date="2016-10" db="EMBL/GenBank/DDBJ databases">
        <authorList>
            <person name="Varghese N."/>
            <person name="Submissions S."/>
        </authorList>
    </citation>
    <scope>NUCLEOTIDE SEQUENCE [LARGE SCALE GENOMIC DNA]</scope>
    <source>
        <strain evidence="7">LMG 26383,CCUG 61248,R- 45681</strain>
    </source>
</reference>